<dbReference type="AlphaFoldDB" id="A0A5S6RB75"/>
<name>A0A5S6RB75_ORYSJ</name>
<reference evidence="3" key="4">
    <citation type="journal article" date="2008" name="Nucleic Acids Res.">
        <title>The rice annotation project database (RAP-DB): 2008 update.</title>
        <authorList>
            <consortium name="The rice annotation project (RAP)"/>
        </authorList>
    </citation>
    <scope>GENOME REANNOTATION</scope>
    <source>
        <strain evidence="3">cv. Nipponbare</strain>
    </source>
</reference>
<reference evidence="2" key="1">
    <citation type="submission" date="2002-02" db="EMBL/GenBank/DDBJ databases">
        <title>Rice Genomic Sequence.</title>
        <authorList>
            <person name="Wing R.A."/>
            <person name="Frisch D."/>
            <person name="Presting G."/>
            <person name="Wood T."/>
            <person name="Yu Y."/>
            <person name="Soderlund C."/>
            <person name="Kim H.-R."/>
            <person name="Rambo T."/>
            <person name="Henry D."/>
            <person name="Simmons J."/>
        </authorList>
    </citation>
    <scope>NUCLEOTIDE SEQUENCE</scope>
</reference>
<dbReference type="Proteomes" id="UP000000763">
    <property type="component" value="Chromosome 10"/>
</dbReference>
<proteinExistence type="predicted"/>
<dbReference type="EMBL" id="AC099733">
    <property type="protein sequence ID" value="AAL70111.1"/>
    <property type="molecule type" value="Genomic_DNA"/>
</dbReference>
<accession>A0A5S6RB75</accession>
<organism evidence="1 3">
    <name type="scientific">Oryza sativa subsp. japonica</name>
    <name type="common">Rice</name>
    <dbReference type="NCBI Taxonomy" id="39947"/>
    <lineage>
        <taxon>Eukaryota</taxon>
        <taxon>Viridiplantae</taxon>
        <taxon>Streptophyta</taxon>
        <taxon>Embryophyta</taxon>
        <taxon>Tracheophyta</taxon>
        <taxon>Spermatophyta</taxon>
        <taxon>Magnoliopsida</taxon>
        <taxon>Liliopsida</taxon>
        <taxon>Poales</taxon>
        <taxon>Poaceae</taxon>
        <taxon>BOP clade</taxon>
        <taxon>Oryzoideae</taxon>
        <taxon>Oryzeae</taxon>
        <taxon>Oryzinae</taxon>
        <taxon>Oryza</taxon>
        <taxon>Oryza sativa</taxon>
    </lineage>
</organism>
<reference evidence="1" key="2">
    <citation type="submission" date="2002-02" db="EMBL/GenBank/DDBJ databases">
        <title>Rice Genomic Sequence.</title>
        <authorList>
            <person name="Wing R.A."/>
            <person name="Yu Y."/>
            <person name="Yang T.J."/>
            <person name="Nah G."/>
            <person name="Soderlund C."/>
            <person name="Chen M."/>
            <person name="Kim H.-R."/>
            <person name="Rambo T."/>
            <person name="Saski C."/>
            <person name="Henry D."/>
            <person name="Oates R."/>
            <person name="Simmons J."/>
        </authorList>
    </citation>
    <scope>NUCLEOTIDE SEQUENCE</scope>
</reference>
<sequence>MASDCDKTPRITQLKAVHHSRIIVTPSKTRGMDSLATPMGLSPPLLSLVLRSP</sequence>
<evidence type="ECO:0000313" key="1">
    <source>
        <dbReference type="EMBL" id="AAL70111.1"/>
    </source>
</evidence>
<protein>
    <submittedName>
        <fullName evidence="1">Uncharacterized protein</fullName>
    </submittedName>
</protein>
<evidence type="ECO:0000313" key="3">
    <source>
        <dbReference type="Proteomes" id="UP000000763"/>
    </source>
</evidence>
<reference evidence="3" key="3">
    <citation type="journal article" date="2005" name="Nature">
        <title>The map-based sequence of the rice genome.</title>
        <authorList>
            <consortium name="International rice genome sequencing project (IRGSP)"/>
            <person name="Matsumoto T."/>
            <person name="Wu J."/>
            <person name="Kanamori H."/>
            <person name="Katayose Y."/>
            <person name="Fujisawa M."/>
            <person name="Namiki N."/>
            <person name="Mizuno H."/>
            <person name="Yamamoto K."/>
            <person name="Antonio B.A."/>
            <person name="Baba T."/>
            <person name="Sakata K."/>
            <person name="Nagamura Y."/>
            <person name="Aoki H."/>
            <person name="Arikawa K."/>
            <person name="Arita K."/>
            <person name="Bito T."/>
            <person name="Chiden Y."/>
            <person name="Fujitsuka N."/>
            <person name="Fukunaka R."/>
            <person name="Hamada M."/>
            <person name="Harada C."/>
            <person name="Hayashi A."/>
            <person name="Hijishita S."/>
            <person name="Honda M."/>
            <person name="Hosokawa S."/>
            <person name="Ichikawa Y."/>
            <person name="Idonuma A."/>
            <person name="Iijima M."/>
            <person name="Ikeda M."/>
            <person name="Ikeno M."/>
            <person name="Ito K."/>
            <person name="Ito S."/>
            <person name="Ito T."/>
            <person name="Ito Y."/>
            <person name="Ito Y."/>
            <person name="Iwabuchi A."/>
            <person name="Kamiya K."/>
            <person name="Karasawa W."/>
            <person name="Kurita K."/>
            <person name="Katagiri S."/>
            <person name="Kikuta A."/>
            <person name="Kobayashi H."/>
            <person name="Kobayashi N."/>
            <person name="Machita K."/>
            <person name="Maehara T."/>
            <person name="Masukawa M."/>
            <person name="Mizubayashi T."/>
            <person name="Mukai Y."/>
            <person name="Nagasaki H."/>
            <person name="Nagata Y."/>
            <person name="Naito S."/>
            <person name="Nakashima M."/>
            <person name="Nakama Y."/>
            <person name="Nakamichi Y."/>
            <person name="Nakamura M."/>
            <person name="Meguro A."/>
            <person name="Negishi M."/>
            <person name="Ohta I."/>
            <person name="Ohta T."/>
            <person name="Okamoto M."/>
            <person name="Ono N."/>
            <person name="Saji S."/>
            <person name="Sakaguchi M."/>
            <person name="Sakai K."/>
            <person name="Shibata M."/>
            <person name="Shimokawa T."/>
            <person name="Song J."/>
            <person name="Takazaki Y."/>
            <person name="Terasawa K."/>
            <person name="Tsugane M."/>
            <person name="Tsuji K."/>
            <person name="Ueda S."/>
            <person name="Waki K."/>
            <person name="Yamagata H."/>
            <person name="Yamamoto M."/>
            <person name="Yamamoto S."/>
            <person name="Yamane H."/>
            <person name="Yoshiki S."/>
            <person name="Yoshihara R."/>
            <person name="Yukawa K."/>
            <person name="Zhong H."/>
            <person name="Yano M."/>
            <person name="Yuan Q."/>
            <person name="Ouyang S."/>
            <person name="Liu J."/>
            <person name="Jones K.M."/>
            <person name="Gansberger K."/>
            <person name="Moffat K."/>
            <person name="Hill J."/>
            <person name="Bera J."/>
            <person name="Fadrosh D."/>
            <person name="Jin S."/>
            <person name="Johri S."/>
            <person name="Kim M."/>
            <person name="Overton L."/>
            <person name="Reardon M."/>
            <person name="Tsitrin T."/>
            <person name="Vuong H."/>
            <person name="Weaver B."/>
            <person name="Ciecko A."/>
            <person name="Tallon L."/>
            <person name="Jackson J."/>
            <person name="Pai G."/>
            <person name="Aken S.V."/>
            <person name="Utterback T."/>
            <person name="Reidmuller S."/>
            <person name="Feldblyum T."/>
            <person name="Hsiao J."/>
            <person name="Zismann V."/>
            <person name="Iobst S."/>
            <person name="de Vazeille A.R."/>
            <person name="Buell C.R."/>
            <person name="Ying K."/>
            <person name="Li Y."/>
            <person name="Lu T."/>
            <person name="Huang Y."/>
            <person name="Zhao Q."/>
            <person name="Feng Q."/>
            <person name="Zhang L."/>
            <person name="Zhu J."/>
            <person name="Weng Q."/>
            <person name="Mu J."/>
            <person name="Lu Y."/>
            <person name="Fan D."/>
            <person name="Liu Y."/>
            <person name="Guan J."/>
            <person name="Zhang Y."/>
            <person name="Yu S."/>
            <person name="Liu X."/>
            <person name="Zhang Y."/>
            <person name="Hong G."/>
            <person name="Han B."/>
            <person name="Choisne N."/>
            <person name="Demange N."/>
            <person name="Orjeda G."/>
            <person name="Samain S."/>
            <person name="Cattolico L."/>
            <person name="Pelletier E."/>
            <person name="Couloux A."/>
            <person name="Segurens B."/>
            <person name="Wincker P."/>
            <person name="D'Hont A."/>
            <person name="Scarpelli C."/>
            <person name="Weissenbach J."/>
            <person name="Salanoubat M."/>
            <person name="Quetier F."/>
            <person name="Yu Y."/>
            <person name="Kim H.R."/>
            <person name="Rambo T."/>
            <person name="Currie J."/>
            <person name="Collura K."/>
            <person name="Luo M."/>
            <person name="Yang T."/>
            <person name="Ammiraju J.S.S."/>
            <person name="Engler F."/>
            <person name="Soderlund C."/>
            <person name="Wing R.A."/>
            <person name="Palmer L.E."/>
            <person name="de la Bastide M."/>
            <person name="Spiegel L."/>
            <person name="Nascimento L."/>
            <person name="Zutavern T."/>
            <person name="O'Shaughnessy A."/>
            <person name="Dike S."/>
            <person name="Dedhia N."/>
            <person name="Preston R."/>
            <person name="Balija V."/>
            <person name="McCombie W.R."/>
            <person name="Chow T."/>
            <person name="Chen H."/>
            <person name="Chung M."/>
            <person name="Chen C."/>
            <person name="Shaw J."/>
            <person name="Wu H."/>
            <person name="Hsiao K."/>
            <person name="Chao Y."/>
            <person name="Chu M."/>
            <person name="Cheng C."/>
            <person name="Hour A."/>
            <person name="Lee P."/>
            <person name="Lin S."/>
            <person name="Lin Y."/>
            <person name="Liou J."/>
            <person name="Liu S."/>
            <person name="Hsing Y."/>
            <person name="Raghuvanshi S."/>
            <person name="Mohanty A."/>
            <person name="Bharti A.K."/>
            <person name="Gaur A."/>
            <person name="Gupta V."/>
            <person name="Kumar D."/>
            <person name="Ravi V."/>
            <person name="Vij S."/>
            <person name="Kapur A."/>
            <person name="Khurana P."/>
            <person name="Khurana P."/>
            <person name="Khurana J.P."/>
            <person name="Tyagi A.K."/>
            <person name="Gaikwad K."/>
            <person name="Singh A."/>
            <person name="Dalal V."/>
            <person name="Srivastava S."/>
            <person name="Dixit A."/>
            <person name="Pal A.K."/>
            <person name="Ghazi I.A."/>
            <person name="Yadav M."/>
            <person name="Pandit A."/>
            <person name="Bhargava A."/>
            <person name="Sureshbabu K."/>
            <person name="Batra K."/>
            <person name="Sharma T.R."/>
            <person name="Mohapatra T."/>
            <person name="Singh N.K."/>
            <person name="Messing J."/>
            <person name="Nelson A.B."/>
            <person name="Fuks G."/>
            <person name="Kavchok S."/>
            <person name="Keizer G."/>
            <person name="Linton E."/>
            <person name="Llaca V."/>
            <person name="Song R."/>
            <person name="Tanyolac B."/>
            <person name="Young S."/>
            <person name="Ho-Il K."/>
            <person name="Hahn J.H."/>
            <person name="Sangsakoo G."/>
            <person name="Vanavichit A."/>
            <person name="de Mattos Luiz.A.T."/>
            <person name="Zimmer P.D."/>
            <person name="Malone G."/>
            <person name="Dellagostin O."/>
            <person name="de Oliveira A.C."/>
            <person name="Bevan M."/>
            <person name="Bancroft I."/>
            <person name="Minx P."/>
            <person name="Cordum H."/>
            <person name="Wilson R."/>
            <person name="Cheng Z."/>
            <person name="Jin W."/>
            <person name="Jiang J."/>
            <person name="Leong S.A."/>
            <person name="Iwama H."/>
            <person name="Gojobori T."/>
            <person name="Itoh T."/>
            <person name="Niimura Y."/>
            <person name="Fujii Y."/>
            <person name="Habara T."/>
            <person name="Sakai H."/>
            <person name="Sato Y."/>
            <person name="Wilson G."/>
            <person name="Kumar K."/>
            <person name="McCouch S."/>
            <person name="Juretic N."/>
            <person name="Hoen D."/>
            <person name="Wright S."/>
            <person name="Bruskiewich R."/>
            <person name="Bureau T."/>
            <person name="Miyao A."/>
            <person name="Hirochika H."/>
            <person name="Nishikawa T."/>
            <person name="Kadowaki K."/>
            <person name="Sugiura M."/>
            <person name="Burr B."/>
            <person name="Sasaki T."/>
        </authorList>
    </citation>
    <scope>NUCLEOTIDE SEQUENCE [LARGE SCALE GENOMIC DNA]</scope>
    <source>
        <strain evidence="3">cv. Nipponbare</strain>
    </source>
</reference>
<dbReference type="EMBL" id="AC074283">
    <property type="protein sequence ID" value="AAL76185.1"/>
    <property type="molecule type" value="Genomic_DNA"/>
</dbReference>
<evidence type="ECO:0000313" key="2">
    <source>
        <dbReference type="EMBL" id="AAL76185.1"/>
    </source>
</evidence>
<gene>
    <name evidence="1" type="primary">OSJNAa0087H07.2</name>
    <name evidence="2" type="ORF">OSJNBa0087H07.15</name>
</gene>